<dbReference type="PRINTS" id="PR01036">
    <property type="entry name" value="TCRTETB"/>
</dbReference>
<dbReference type="RefSeq" id="WP_380966135.1">
    <property type="nucleotide sequence ID" value="NZ_JBHTCO010000014.1"/>
</dbReference>
<dbReference type="InterPro" id="IPR020846">
    <property type="entry name" value="MFS_dom"/>
</dbReference>
<feature type="transmembrane region" description="Helical" evidence="8">
    <location>
        <begin position="329"/>
        <end position="348"/>
    </location>
</feature>
<dbReference type="InterPro" id="IPR036259">
    <property type="entry name" value="MFS_trans_sf"/>
</dbReference>
<feature type="transmembrane region" description="Helical" evidence="8">
    <location>
        <begin position="221"/>
        <end position="244"/>
    </location>
</feature>
<dbReference type="SUPFAM" id="SSF103473">
    <property type="entry name" value="MFS general substrate transporter"/>
    <property type="match status" value="1"/>
</dbReference>
<comment type="caution">
    <text evidence="10">The sequence shown here is derived from an EMBL/GenBank/DDBJ whole genome shotgun (WGS) entry which is preliminary data.</text>
</comment>
<evidence type="ECO:0000313" key="10">
    <source>
        <dbReference type="EMBL" id="MFC7393619.1"/>
    </source>
</evidence>
<feature type="transmembrane region" description="Helical" evidence="8">
    <location>
        <begin position="256"/>
        <end position="281"/>
    </location>
</feature>
<evidence type="ECO:0000256" key="6">
    <source>
        <dbReference type="ARBA" id="ARBA00023136"/>
    </source>
</evidence>
<feature type="domain" description="Major facilitator superfamily (MFS) profile" evidence="9">
    <location>
        <begin position="11"/>
        <end position="461"/>
    </location>
</feature>
<dbReference type="InterPro" id="IPR004638">
    <property type="entry name" value="EmrB-like"/>
</dbReference>
<dbReference type="PANTHER" id="PTHR42718">
    <property type="entry name" value="MAJOR FACILITATOR SUPERFAMILY MULTIDRUG TRANSPORTER MFSC"/>
    <property type="match status" value="1"/>
</dbReference>
<feature type="transmembrane region" description="Helical" evidence="8">
    <location>
        <begin position="76"/>
        <end position="94"/>
    </location>
</feature>
<comment type="subcellular location">
    <subcellularLocation>
        <location evidence="1">Cell membrane</location>
        <topology evidence="1">Multi-pass membrane protein</topology>
    </subcellularLocation>
</comment>
<feature type="transmembrane region" description="Helical" evidence="8">
    <location>
        <begin position="138"/>
        <end position="159"/>
    </location>
</feature>
<dbReference type="Gene3D" id="1.20.1720.10">
    <property type="entry name" value="Multidrug resistance protein D"/>
    <property type="match status" value="1"/>
</dbReference>
<dbReference type="PROSITE" id="PS50850">
    <property type="entry name" value="MFS"/>
    <property type="match status" value="1"/>
</dbReference>
<reference evidence="11" key="1">
    <citation type="journal article" date="2019" name="Int. J. Syst. Evol. Microbiol.">
        <title>The Global Catalogue of Microorganisms (GCM) 10K type strain sequencing project: providing services to taxonomists for standard genome sequencing and annotation.</title>
        <authorList>
            <consortium name="The Broad Institute Genomics Platform"/>
            <consortium name="The Broad Institute Genome Sequencing Center for Infectious Disease"/>
            <person name="Wu L."/>
            <person name="Ma J."/>
        </authorList>
    </citation>
    <scope>NUCLEOTIDE SEQUENCE [LARGE SCALE GENOMIC DNA]</scope>
    <source>
        <strain evidence="11">CGMCC 1.16305</strain>
    </source>
</reference>
<evidence type="ECO:0000256" key="8">
    <source>
        <dbReference type="SAM" id="Phobius"/>
    </source>
</evidence>
<gene>
    <name evidence="10" type="ORF">ACFQRG_11705</name>
</gene>
<proteinExistence type="predicted"/>
<dbReference type="Pfam" id="PF07690">
    <property type="entry name" value="MFS_1"/>
    <property type="match status" value="1"/>
</dbReference>
<keyword evidence="2" id="KW-0813">Transport</keyword>
<evidence type="ECO:0000259" key="9">
    <source>
        <dbReference type="PROSITE" id="PS50850"/>
    </source>
</evidence>
<feature type="transmembrane region" description="Helical" evidence="8">
    <location>
        <begin position="437"/>
        <end position="456"/>
    </location>
</feature>
<keyword evidence="4 8" id="KW-0812">Transmembrane</keyword>
<feature type="transmembrane region" description="Helical" evidence="8">
    <location>
        <begin position="401"/>
        <end position="417"/>
    </location>
</feature>
<evidence type="ECO:0000256" key="1">
    <source>
        <dbReference type="ARBA" id="ARBA00004651"/>
    </source>
</evidence>
<feature type="transmembrane region" description="Helical" evidence="8">
    <location>
        <begin position="165"/>
        <end position="184"/>
    </location>
</feature>
<feature type="transmembrane region" description="Helical" evidence="8">
    <location>
        <begin position="354"/>
        <end position="380"/>
    </location>
</feature>
<keyword evidence="11" id="KW-1185">Reference proteome</keyword>
<feature type="transmembrane region" description="Helical" evidence="8">
    <location>
        <begin position="196"/>
        <end position="215"/>
    </location>
</feature>
<dbReference type="Proteomes" id="UP001596505">
    <property type="component" value="Unassembled WGS sequence"/>
</dbReference>
<feature type="transmembrane region" description="Helical" evidence="8">
    <location>
        <begin position="301"/>
        <end position="322"/>
    </location>
</feature>
<sequence>MTSQNYNRKLIVTLLLTGAFIAILNQTTMITAIPPIMKEMHVSANSAQWLTTIFMLVNGVMIPISAFLIERFTSRQLFICAMSIFAFGTLIAGIAPNFACLILGRIIQSAGAGIMMPLMQTIFLLIFPVNKRGQAMGLVGLVIQFAPTIGPALSGWMINTYSWRVMFFIIFVIALVIIGISIKAMQNVTEQTYPKVDILSIILSSFGFGGLLYGFTSAGNYGWGNIATILTLTIGVIALVIFILKQFRLDHPMLEFRVFKYFIFTLTTMIGMIGFMGLIGIETLIPLYMQNMRSYTAMESGLAILPGALVMGLMSPITGRIFDKVGAKWLTIIGLIIVTLTTVPFANLTTSTSFAFIAIYYSIRMFGLAMVMMPATTAGLNQLPKRLIPHGAAMNNTMRQVSASIGTAIIVTVMTTTGEAAKHDPSISNPMIHGVNVAFMVITILSIIGVILAFFLKKTSPPEEESGSRETSRRKKVVRG</sequence>
<dbReference type="EMBL" id="JBHTCO010000014">
    <property type="protein sequence ID" value="MFC7393619.1"/>
    <property type="molecule type" value="Genomic_DNA"/>
</dbReference>
<evidence type="ECO:0000313" key="11">
    <source>
        <dbReference type="Proteomes" id="UP001596505"/>
    </source>
</evidence>
<feature type="transmembrane region" description="Helical" evidence="8">
    <location>
        <begin position="106"/>
        <end position="126"/>
    </location>
</feature>
<evidence type="ECO:0000256" key="2">
    <source>
        <dbReference type="ARBA" id="ARBA00022448"/>
    </source>
</evidence>
<protein>
    <submittedName>
        <fullName evidence="10">MDR family MFS transporter</fullName>
    </submittedName>
</protein>
<accession>A0ABW2PWA5</accession>
<dbReference type="Gene3D" id="1.20.1250.20">
    <property type="entry name" value="MFS general substrate transporter like domains"/>
    <property type="match status" value="1"/>
</dbReference>
<dbReference type="InterPro" id="IPR011701">
    <property type="entry name" value="MFS"/>
</dbReference>
<keyword evidence="3" id="KW-1003">Cell membrane</keyword>
<evidence type="ECO:0000256" key="4">
    <source>
        <dbReference type="ARBA" id="ARBA00022692"/>
    </source>
</evidence>
<feature type="transmembrane region" description="Helical" evidence="8">
    <location>
        <begin position="48"/>
        <end position="69"/>
    </location>
</feature>
<feature type="region of interest" description="Disordered" evidence="7">
    <location>
        <begin position="461"/>
        <end position="480"/>
    </location>
</feature>
<evidence type="ECO:0000256" key="7">
    <source>
        <dbReference type="SAM" id="MobiDB-lite"/>
    </source>
</evidence>
<dbReference type="NCBIfam" id="TIGR00711">
    <property type="entry name" value="efflux_EmrB"/>
    <property type="match status" value="1"/>
</dbReference>
<dbReference type="CDD" id="cd17503">
    <property type="entry name" value="MFS_LmrB_MDR_like"/>
    <property type="match status" value="1"/>
</dbReference>
<evidence type="ECO:0000256" key="5">
    <source>
        <dbReference type="ARBA" id="ARBA00022989"/>
    </source>
</evidence>
<keyword evidence="5 8" id="KW-1133">Transmembrane helix</keyword>
<dbReference type="PANTHER" id="PTHR42718:SF24">
    <property type="entry name" value="MAJOR FACILITATOR SUPERFAMILY (MFS) PROFILE DOMAIN-CONTAINING PROTEIN"/>
    <property type="match status" value="1"/>
</dbReference>
<evidence type="ECO:0000256" key="3">
    <source>
        <dbReference type="ARBA" id="ARBA00022475"/>
    </source>
</evidence>
<keyword evidence="6 8" id="KW-0472">Membrane</keyword>
<name>A0ABW2PWA5_9BACL</name>
<organism evidence="10 11">
    <name type="scientific">Scopulibacillus cellulosilyticus</name>
    <dbReference type="NCBI Taxonomy" id="2665665"/>
    <lineage>
        <taxon>Bacteria</taxon>
        <taxon>Bacillati</taxon>
        <taxon>Bacillota</taxon>
        <taxon>Bacilli</taxon>
        <taxon>Bacillales</taxon>
        <taxon>Sporolactobacillaceae</taxon>
        <taxon>Scopulibacillus</taxon>
    </lineage>
</organism>